<keyword evidence="4" id="KW-1185">Reference proteome</keyword>
<accession>A0A0K1YA96</accession>
<dbReference type="GeneID" id="26523370"/>
<evidence type="ECO:0000259" key="2">
    <source>
        <dbReference type="Pfam" id="PF26209"/>
    </source>
</evidence>
<dbReference type="Proteomes" id="UP000202736">
    <property type="component" value="Segment"/>
</dbReference>
<organism evidence="3 4">
    <name type="scientific">Cronobacter phage PBES 02</name>
    <dbReference type="NCBI Taxonomy" id="1684115"/>
    <lineage>
        <taxon>Viruses</taxon>
        <taxon>Duplodnaviria</taxon>
        <taxon>Heunggongvirae</taxon>
        <taxon>Uroviricota</taxon>
        <taxon>Caudoviricetes</taxon>
        <taxon>Vequintavirinae</taxon>
        <taxon>Certrevirus</taxon>
        <taxon>Certrevirus PBES02</taxon>
    </lineage>
</organism>
<dbReference type="EMBL" id="KT353109">
    <property type="protein sequence ID" value="AKY04040.1"/>
    <property type="molecule type" value="Genomic_DNA"/>
</dbReference>
<evidence type="ECO:0000313" key="3">
    <source>
        <dbReference type="EMBL" id="AKY04040.1"/>
    </source>
</evidence>
<proteinExistence type="predicted"/>
<evidence type="ECO:0000313" key="4">
    <source>
        <dbReference type="Proteomes" id="UP000202736"/>
    </source>
</evidence>
<evidence type="ECO:0000259" key="1">
    <source>
        <dbReference type="Pfam" id="PF26208"/>
    </source>
</evidence>
<dbReference type="Pfam" id="PF26209">
    <property type="entry name" value="Phage_phiTE_241_C"/>
    <property type="match status" value="1"/>
</dbReference>
<reference evidence="3 4" key="1">
    <citation type="submission" date="2015-07" db="EMBL/GenBank/DDBJ databases">
        <title>Complete genome of Cronobacter phage PBES 02.</title>
        <authorList>
            <person name="Myung H."/>
        </authorList>
    </citation>
    <scope>NUCLEOTIDE SEQUENCE [LARGE SCALE GENOMIC DNA]</scope>
</reference>
<name>A0A0K1YA96_9CAUD</name>
<sequence length="1074" mass="111317">MSSNTDIIALLSSDADKAVDQIIEDSKRLHIVVNGTGTEQAVAEDGSLLPSVRKALIDNLYFKTPPLPWRNGGSVNEFNQLYSFTDVSGNTTWWYAPGATVSNPVVMRDSPINDGKFKVFLDKTNIADIYAPLNSPNFVGNPRVPTPAPGDNSQTVPTTGWVQSEMQDLEDQIIASMKGDFENITVRNDAVLKDTYISGEFIVTSDKLSAASAEATFRRIRVVGTADNTEIAFEQNTAPPAGASTKTNIKPYTMSTGILTIDQLKGKAAQIGDVAVATDSLNVDGYMRGDYLHLEGNNRNSTTRPQLIVDGIAEINTLRVTGTIEGVKADVDGLDIHPRSVIIDEGLTVGKDTSLTGKLTVGGTTKVNNLEVTGTLSGVAISVDGKDIKPRSVNTGNLVATGNVQISGTTTATGKITTQDLEVLGTLTANLDLSGSDLSVDNINVAETATIKDLVVTGKTTGVKGDVDGTLIKPSSVQATGLVSAGSLSTNANASIGGNLTVTGEFRPASMETGAVEADSLVVNGNISQTTGTTSVVNLVVTGTTTGVTADVNGDDILPRSVTTTAGVKVGTTLDVTGKTTLGDVDFTGVVTGLELDLSQKNVTVKSIAAVDPSAFGDVTTDNLTNSEKIITQDIQVLGDILDAAGNPVNTFDVTGKNILPNSVQSATFIRGKTLDISDGSTLRGPVEFRNGLTVTLGDIMSPQGKATFNDVQVNGALTDANGNVIGSVESIKGKDIEPRSVVATVSVQAPRLQSTGDILGQSATITNNVSAGTLGVSGLTNLAETRVNAKLTGQSTEFETLLLKRVAGQDTPRLVVQGDSDLQGDLNVSGTITGIVDLTAQDIRMNSLVLAEDLSARNITGSGTVQGANGIFGQSSQPTTQYGLQSLSSAKVDKNLDVGGNLRVTGAITGSMDFTGKDITPRSVAASAGIGAVDITASGTTTTKDLVVTGTTSFAGDSVFNAGQVKSKLFTVDIGTDITSGSGSWIPDGLQSVYNVTVTADTVIGSIAQLPGAGTYFFYIEQDAVGGHTVTFDPAYLKIGDGEVATAPNAISLVQVIYRGKGSIFDYVILNRG</sequence>
<dbReference type="RefSeq" id="YP_009189001.1">
    <property type="nucleotide sequence ID" value="NC_028672.1"/>
</dbReference>
<dbReference type="InterPro" id="IPR058970">
    <property type="entry name" value="Phage_phiTE_241_C"/>
</dbReference>
<feature type="domain" description="Putative phage tail fibre C-terminal" evidence="2">
    <location>
        <begin position="986"/>
        <end position="1063"/>
    </location>
</feature>
<dbReference type="Pfam" id="PF26208">
    <property type="entry name" value="Phage_phiTE_241_N"/>
    <property type="match status" value="1"/>
</dbReference>
<dbReference type="KEGG" id="vg:26523370"/>
<feature type="domain" description="Putative phage tail fibre N-terminal" evidence="1">
    <location>
        <begin position="14"/>
        <end position="120"/>
    </location>
</feature>
<protein>
    <submittedName>
        <fullName evidence="3">Putative tail fiber protein 2</fullName>
    </submittedName>
</protein>
<gene>
    <name evidence="3" type="ORF">ADU18_0140</name>
</gene>
<dbReference type="InterPro" id="IPR058969">
    <property type="entry name" value="Phage_phiTE_241_N"/>
</dbReference>